<sequence>MKILKDYVVVILFTASLMSLFSCKKDAVNSNKNSKVQLGTTTLSSFTDPLEVSLYAGVENHEYGNLDGPRLLAKFASPNGIISTPTGTLYITDTGNGSIRKITPEGIVSTIPFKKRFVNPHSLTMAMASDGSIYFYFLEIGKERPIRGLQPHDRNDSISWPAEVCHIVDGIKIPFVFANLFDFATLDRTMYLVDAGAHTIIKRTSDGVGTVFAGGTAGYKDDNGTNAQFNTPTNIAVDADGNLYVTDVLNFRIRKITPDGTVTTIAGSTKGFTDGIGSSAQFTSLEDVIVANSNTLLVADGYAVRAIDLTTHQVTTIAGGATPGYVNGPALSARFSGISQIAVHNNDIYVSEEGARYIRKISPL</sequence>
<comment type="caution">
    <text evidence="3">The sequence shown here is derived from an EMBL/GenBank/DDBJ whole genome shotgun (WGS) entry which is preliminary data.</text>
</comment>
<dbReference type="RefSeq" id="WP_256537970.1">
    <property type="nucleotide sequence ID" value="NZ_JANHOH010000001.1"/>
</dbReference>
<keyword evidence="4" id="KW-1185">Reference proteome</keyword>
<dbReference type="Pfam" id="PF01436">
    <property type="entry name" value="NHL"/>
    <property type="match status" value="1"/>
</dbReference>
<dbReference type="EMBL" id="JANHOH010000001">
    <property type="protein sequence ID" value="MCQ6957777.1"/>
    <property type="molecule type" value="Genomic_DNA"/>
</dbReference>
<reference evidence="3 4" key="1">
    <citation type="submission" date="2022-07" db="EMBL/GenBank/DDBJ databases">
        <title>Mucilaginibacter sp. JC4.</title>
        <authorList>
            <person name="Le V."/>
            <person name="Ko S.-R."/>
            <person name="Ahn C.-Y."/>
            <person name="Oh H.-M."/>
        </authorList>
    </citation>
    <scope>NUCLEOTIDE SEQUENCE [LARGE SCALE GENOMIC DNA]</scope>
    <source>
        <strain evidence="3 4">JC4</strain>
    </source>
</reference>
<gene>
    <name evidence="3" type="ORF">NPE20_07410</name>
</gene>
<feature type="repeat" description="NHL" evidence="2">
    <location>
        <begin position="224"/>
        <end position="259"/>
    </location>
</feature>
<evidence type="ECO:0000313" key="4">
    <source>
        <dbReference type="Proteomes" id="UP001204376"/>
    </source>
</evidence>
<dbReference type="PANTHER" id="PTHR13833">
    <property type="match status" value="1"/>
</dbReference>
<dbReference type="Proteomes" id="UP001204376">
    <property type="component" value="Unassembled WGS sequence"/>
</dbReference>
<organism evidence="3 4">
    <name type="scientific">Mucilaginibacter aquariorum</name>
    <dbReference type="NCBI Taxonomy" id="2967225"/>
    <lineage>
        <taxon>Bacteria</taxon>
        <taxon>Pseudomonadati</taxon>
        <taxon>Bacteroidota</taxon>
        <taxon>Sphingobacteriia</taxon>
        <taxon>Sphingobacteriales</taxon>
        <taxon>Sphingobacteriaceae</taxon>
        <taxon>Mucilaginibacter</taxon>
    </lineage>
</organism>
<evidence type="ECO:0000256" key="1">
    <source>
        <dbReference type="ARBA" id="ARBA00022737"/>
    </source>
</evidence>
<dbReference type="PROSITE" id="PS51125">
    <property type="entry name" value="NHL"/>
    <property type="match status" value="1"/>
</dbReference>
<evidence type="ECO:0008006" key="5">
    <source>
        <dbReference type="Google" id="ProtNLM"/>
    </source>
</evidence>
<proteinExistence type="predicted"/>
<keyword evidence="1" id="KW-0677">Repeat</keyword>
<evidence type="ECO:0000256" key="2">
    <source>
        <dbReference type="PROSITE-ProRule" id="PRU00504"/>
    </source>
</evidence>
<dbReference type="InterPro" id="IPR011042">
    <property type="entry name" value="6-blade_b-propeller_TolB-like"/>
</dbReference>
<dbReference type="InterPro" id="IPR001258">
    <property type="entry name" value="NHL_repeat"/>
</dbReference>
<dbReference type="Gene3D" id="2.120.10.30">
    <property type="entry name" value="TolB, C-terminal domain"/>
    <property type="match status" value="3"/>
</dbReference>
<evidence type="ECO:0000313" key="3">
    <source>
        <dbReference type="EMBL" id="MCQ6957777.1"/>
    </source>
</evidence>
<dbReference type="SUPFAM" id="SSF63829">
    <property type="entry name" value="Calcium-dependent phosphotriesterase"/>
    <property type="match status" value="1"/>
</dbReference>
<name>A0ABT1SZR9_9SPHI</name>
<dbReference type="PANTHER" id="PTHR13833:SF71">
    <property type="entry name" value="NHL DOMAIN-CONTAINING PROTEIN"/>
    <property type="match status" value="1"/>
</dbReference>
<accession>A0ABT1SZR9</accession>
<dbReference type="PROSITE" id="PS51257">
    <property type="entry name" value="PROKAR_LIPOPROTEIN"/>
    <property type="match status" value="1"/>
</dbReference>
<protein>
    <recommendedName>
        <fullName evidence="5">SMP-30/Gluconolactonase/LRE-like region domain-containing protein</fullName>
    </recommendedName>
</protein>